<accession>A0ABV6GEF5</accession>
<feature type="transmembrane region" description="Helical" evidence="1">
    <location>
        <begin position="37"/>
        <end position="59"/>
    </location>
</feature>
<feature type="transmembrane region" description="Helical" evidence="1">
    <location>
        <begin position="79"/>
        <end position="97"/>
    </location>
</feature>
<proteinExistence type="predicted"/>
<sequence>MESHIMMLNQQTDEPTKQMLQNLVDRKRKFDKFKQKCFFYQMFTFITLMGFMAYLYRFVVQPSGGNIGYVFSSFVNETLHTFLVLTIVGGYATSLYFKKKEEKAEKEYHNLRCEIIKKSPDLWPQPFHWQKRNEVFKVMKKEFDINLFHESK</sequence>
<dbReference type="EMBL" id="JBHLVO010000005">
    <property type="protein sequence ID" value="MFC0271569.1"/>
    <property type="molecule type" value="Genomic_DNA"/>
</dbReference>
<keyword evidence="1" id="KW-0472">Membrane</keyword>
<reference evidence="2 3" key="1">
    <citation type="submission" date="2024-09" db="EMBL/GenBank/DDBJ databases">
        <authorList>
            <person name="Sun Q."/>
            <person name="Mori K."/>
        </authorList>
    </citation>
    <scope>NUCLEOTIDE SEQUENCE [LARGE SCALE GENOMIC DNA]</scope>
    <source>
        <strain evidence="2 3">CCM 7228</strain>
    </source>
</reference>
<dbReference type="InterPro" id="IPR020210">
    <property type="entry name" value="Uncharacterised_YpbF_TM"/>
</dbReference>
<evidence type="ECO:0000313" key="2">
    <source>
        <dbReference type="EMBL" id="MFC0271569.1"/>
    </source>
</evidence>
<dbReference type="RefSeq" id="WP_378932720.1">
    <property type="nucleotide sequence ID" value="NZ_JBHLVO010000005.1"/>
</dbReference>
<protein>
    <submittedName>
        <fullName evidence="2">DUF2663 family protein</fullName>
    </submittedName>
</protein>
<organism evidence="2 3">
    <name type="scientific">Metabacillus herbersteinensis</name>
    <dbReference type="NCBI Taxonomy" id="283816"/>
    <lineage>
        <taxon>Bacteria</taxon>
        <taxon>Bacillati</taxon>
        <taxon>Bacillota</taxon>
        <taxon>Bacilli</taxon>
        <taxon>Bacillales</taxon>
        <taxon>Bacillaceae</taxon>
        <taxon>Metabacillus</taxon>
    </lineage>
</organism>
<dbReference type="Pfam" id="PF10864">
    <property type="entry name" value="DUF2663"/>
    <property type="match status" value="1"/>
</dbReference>
<comment type="caution">
    <text evidence="2">The sequence shown here is derived from an EMBL/GenBank/DDBJ whole genome shotgun (WGS) entry which is preliminary data.</text>
</comment>
<keyword evidence="1" id="KW-0812">Transmembrane</keyword>
<name>A0ABV6GEF5_9BACI</name>
<keyword evidence="1" id="KW-1133">Transmembrane helix</keyword>
<evidence type="ECO:0000256" key="1">
    <source>
        <dbReference type="SAM" id="Phobius"/>
    </source>
</evidence>
<dbReference type="Proteomes" id="UP001589854">
    <property type="component" value="Unassembled WGS sequence"/>
</dbReference>
<keyword evidence="3" id="KW-1185">Reference proteome</keyword>
<gene>
    <name evidence="2" type="ORF">ACFFIX_08885</name>
</gene>
<evidence type="ECO:0000313" key="3">
    <source>
        <dbReference type="Proteomes" id="UP001589854"/>
    </source>
</evidence>